<dbReference type="InterPro" id="IPR001680">
    <property type="entry name" value="WD40_rpt"/>
</dbReference>
<protein>
    <recommendedName>
        <fullName evidence="5">WD40 repeat-like protein</fullName>
    </recommendedName>
</protein>
<evidence type="ECO:0000313" key="4">
    <source>
        <dbReference type="Proteomes" id="UP000664521"/>
    </source>
</evidence>
<evidence type="ECO:0000256" key="1">
    <source>
        <dbReference type="PROSITE-ProRule" id="PRU00221"/>
    </source>
</evidence>
<dbReference type="EMBL" id="CAJPDS010000004">
    <property type="protein sequence ID" value="CAF9906253.1"/>
    <property type="molecule type" value="Genomic_DNA"/>
</dbReference>
<name>A0A8H3EKN3_9LECA</name>
<dbReference type="InterPro" id="IPR015943">
    <property type="entry name" value="WD40/YVTN_repeat-like_dom_sf"/>
</dbReference>
<dbReference type="GO" id="GO:0043161">
    <property type="term" value="P:proteasome-mediated ubiquitin-dependent protein catabolic process"/>
    <property type="evidence" value="ECO:0007669"/>
    <property type="project" value="TreeGrafter"/>
</dbReference>
<dbReference type="Gene3D" id="2.130.10.10">
    <property type="entry name" value="YVTN repeat-like/Quinoprotein amine dehydrogenase"/>
    <property type="match status" value="1"/>
</dbReference>
<dbReference type="PANTHER" id="PTHR46202:SF1">
    <property type="entry name" value="DNA EXCISION REPAIR PROTEIN ERCC-8"/>
    <property type="match status" value="1"/>
</dbReference>
<evidence type="ECO:0000256" key="2">
    <source>
        <dbReference type="SAM" id="MobiDB-lite"/>
    </source>
</evidence>
<proteinExistence type="predicted"/>
<keyword evidence="4" id="KW-1185">Reference proteome</keyword>
<comment type="caution">
    <text evidence="3">The sequence shown here is derived from an EMBL/GenBank/DDBJ whole genome shotgun (WGS) entry which is preliminary data.</text>
</comment>
<dbReference type="InterPro" id="IPR011047">
    <property type="entry name" value="Quinoprotein_ADH-like_sf"/>
</dbReference>
<dbReference type="OrthoDB" id="361494at2759"/>
<feature type="repeat" description="WD" evidence="1">
    <location>
        <begin position="34"/>
        <end position="75"/>
    </location>
</feature>
<sequence>MAHAGCLGVLDMEDSLGVWGDDGLGTNARPSARGKAHMGACNGVLWTENGRHLVTAGHDERVRVWHTESGANALAHFGPIMKNTHLSTLLPVIAPEYASSPGGHIMFYPNEKEILVFDLFEGTLLKRRRAPGVTFAQAHGSAGQRNVRNSITSLVWRAGNIEFYSAHSDGVIRSWKPRTAEEAEVDEDETVEGGDEENESRKRKRQALDDVFRDLTKQKITFT</sequence>
<reference evidence="3" key="1">
    <citation type="submission" date="2021-03" db="EMBL/GenBank/DDBJ databases">
        <authorList>
            <person name="Tagirdzhanova G."/>
        </authorList>
    </citation>
    <scope>NUCLEOTIDE SEQUENCE</scope>
</reference>
<keyword evidence="1" id="KW-0853">WD repeat</keyword>
<dbReference type="Pfam" id="PF00400">
    <property type="entry name" value="WD40"/>
    <property type="match status" value="1"/>
</dbReference>
<dbReference type="InterPro" id="IPR042238">
    <property type="entry name" value="Rad28/ERCC8/Ckn1/ATCSA-1"/>
</dbReference>
<dbReference type="SMART" id="SM00320">
    <property type="entry name" value="WD40"/>
    <property type="match status" value="2"/>
</dbReference>
<feature type="compositionally biased region" description="Acidic residues" evidence="2">
    <location>
        <begin position="182"/>
        <end position="198"/>
    </location>
</feature>
<dbReference type="AlphaFoldDB" id="A0A8H3EKN3"/>
<dbReference type="PROSITE" id="PS50082">
    <property type="entry name" value="WD_REPEATS_2"/>
    <property type="match status" value="1"/>
</dbReference>
<feature type="region of interest" description="Disordered" evidence="2">
    <location>
        <begin position="179"/>
        <end position="205"/>
    </location>
</feature>
<evidence type="ECO:0008006" key="5">
    <source>
        <dbReference type="Google" id="ProtNLM"/>
    </source>
</evidence>
<dbReference type="PROSITE" id="PS50294">
    <property type="entry name" value="WD_REPEATS_REGION"/>
    <property type="match status" value="1"/>
</dbReference>
<dbReference type="GO" id="GO:0000209">
    <property type="term" value="P:protein polyubiquitination"/>
    <property type="evidence" value="ECO:0007669"/>
    <property type="project" value="TreeGrafter"/>
</dbReference>
<accession>A0A8H3EKN3</accession>
<gene>
    <name evidence="3" type="ORF">HETSPECPRED_006121</name>
</gene>
<dbReference type="PANTHER" id="PTHR46202">
    <property type="entry name" value="DNA EXCISION REPAIR PROTEIN ERCC-8"/>
    <property type="match status" value="1"/>
</dbReference>
<evidence type="ECO:0000313" key="3">
    <source>
        <dbReference type="EMBL" id="CAF9906253.1"/>
    </source>
</evidence>
<organism evidence="3 4">
    <name type="scientific">Heterodermia speciosa</name>
    <dbReference type="NCBI Taxonomy" id="116794"/>
    <lineage>
        <taxon>Eukaryota</taxon>
        <taxon>Fungi</taxon>
        <taxon>Dikarya</taxon>
        <taxon>Ascomycota</taxon>
        <taxon>Pezizomycotina</taxon>
        <taxon>Lecanoromycetes</taxon>
        <taxon>OSLEUM clade</taxon>
        <taxon>Lecanoromycetidae</taxon>
        <taxon>Caliciales</taxon>
        <taxon>Physciaceae</taxon>
        <taxon>Heterodermia</taxon>
    </lineage>
</organism>
<dbReference type="SUPFAM" id="SSF50998">
    <property type="entry name" value="Quinoprotein alcohol dehydrogenase-like"/>
    <property type="match status" value="1"/>
</dbReference>
<dbReference type="Proteomes" id="UP000664521">
    <property type="component" value="Unassembled WGS sequence"/>
</dbReference>
<dbReference type="GO" id="GO:0006283">
    <property type="term" value="P:transcription-coupled nucleotide-excision repair"/>
    <property type="evidence" value="ECO:0007669"/>
    <property type="project" value="InterPro"/>
</dbReference>
<dbReference type="GO" id="GO:0000109">
    <property type="term" value="C:nucleotide-excision repair complex"/>
    <property type="evidence" value="ECO:0007669"/>
    <property type="project" value="TreeGrafter"/>
</dbReference>
<dbReference type="GO" id="GO:0031464">
    <property type="term" value="C:Cul4A-RING E3 ubiquitin ligase complex"/>
    <property type="evidence" value="ECO:0007669"/>
    <property type="project" value="TreeGrafter"/>
</dbReference>